<evidence type="ECO:0000259" key="1">
    <source>
        <dbReference type="Pfam" id="PF01613"/>
    </source>
</evidence>
<dbReference type="InterPro" id="IPR002563">
    <property type="entry name" value="Flavin_Rdtase-like_dom"/>
</dbReference>
<dbReference type="Proteomes" id="UP001556170">
    <property type="component" value="Unassembled WGS sequence"/>
</dbReference>
<dbReference type="RefSeq" id="WP_367843658.1">
    <property type="nucleotide sequence ID" value="NZ_JBFOHL010000002.1"/>
</dbReference>
<organism evidence="2 3">
    <name type="scientific">Rhodanobacter geophilus</name>
    <dbReference type="NCBI Taxonomy" id="3162488"/>
    <lineage>
        <taxon>Bacteria</taxon>
        <taxon>Pseudomonadati</taxon>
        <taxon>Pseudomonadota</taxon>
        <taxon>Gammaproteobacteria</taxon>
        <taxon>Lysobacterales</taxon>
        <taxon>Rhodanobacteraceae</taxon>
        <taxon>Rhodanobacter</taxon>
    </lineage>
</organism>
<sequence length="310" mass="33784">MWKDWARPFVRPLPQWSVVAVAPPQQTVVASLRWGGATADVTTDHTVASLRPLTLATSLDAGPSPALEYRDRASGRLLGGLCLARAATLATGGTTLTLYHVATGGHRCLAWPLRPWNAWLQNRLMRNSGASPHSLMAPAATQQLMIAYLCPRPVILVSVDAPGHHNVFPMDLIGPLGRSGLFALALRSTNVSVPVMRESRRVALSCMPAAMKDAVYALSVHHRETLADWAALPFPVRRSRAFGIPAMAAALRIRELDIVHSEEVGSHTLFLGRIVSEETLAQDAQLHHTAGFHQAWRRRRGVPFAEVRPA</sequence>
<dbReference type="InterPro" id="IPR012349">
    <property type="entry name" value="Split_barrel_FMN-bd"/>
</dbReference>
<gene>
    <name evidence="2" type="ORF">ABQJ56_03850</name>
</gene>
<keyword evidence="3" id="KW-1185">Reference proteome</keyword>
<proteinExistence type="predicted"/>
<evidence type="ECO:0000313" key="3">
    <source>
        <dbReference type="Proteomes" id="UP001556170"/>
    </source>
</evidence>
<name>A0ABV3QL77_9GAMM</name>
<dbReference type="EMBL" id="JBFOHL010000002">
    <property type="protein sequence ID" value="MEW9623358.1"/>
    <property type="molecule type" value="Genomic_DNA"/>
</dbReference>
<feature type="domain" description="Flavin reductase like" evidence="1">
    <location>
        <begin position="150"/>
        <end position="289"/>
    </location>
</feature>
<dbReference type="Gene3D" id="2.30.110.10">
    <property type="entry name" value="Electron Transport, Fmn-binding Protein, Chain A"/>
    <property type="match status" value="1"/>
</dbReference>
<accession>A0ABV3QL77</accession>
<dbReference type="Pfam" id="PF01613">
    <property type="entry name" value="Flavin_Reduct"/>
    <property type="match status" value="1"/>
</dbReference>
<protein>
    <submittedName>
        <fullName evidence="2">Flavin reductase</fullName>
    </submittedName>
</protein>
<evidence type="ECO:0000313" key="2">
    <source>
        <dbReference type="EMBL" id="MEW9623358.1"/>
    </source>
</evidence>
<comment type="caution">
    <text evidence="2">The sequence shown here is derived from an EMBL/GenBank/DDBJ whole genome shotgun (WGS) entry which is preliminary data.</text>
</comment>
<reference evidence="2 3" key="1">
    <citation type="submission" date="2024-06" db="EMBL/GenBank/DDBJ databases">
        <authorList>
            <person name="Woo H."/>
        </authorList>
    </citation>
    <scope>NUCLEOTIDE SEQUENCE [LARGE SCALE GENOMIC DNA]</scope>
    <source>
        <strain evidence="2 3">S2-g</strain>
    </source>
</reference>
<dbReference type="SUPFAM" id="SSF50475">
    <property type="entry name" value="FMN-binding split barrel"/>
    <property type="match status" value="1"/>
</dbReference>